<dbReference type="Gene3D" id="3.40.390.10">
    <property type="entry name" value="Collagenase (Catalytic Domain)"/>
    <property type="match status" value="1"/>
</dbReference>
<keyword evidence="1" id="KW-0732">Signal</keyword>
<dbReference type="EMBL" id="JBHTLN010000002">
    <property type="protein sequence ID" value="MFD1123209.1"/>
    <property type="molecule type" value="Genomic_DNA"/>
</dbReference>
<dbReference type="SUPFAM" id="SSF55486">
    <property type="entry name" value="Metalloproteases ('zincins'), catalytic domain"/>
    <property type="match status" value="1"/>
</dbReference>
<feature type="signal peptide" evidence="1">
    <location>
        <begin position="1"/>
        <end position="21"/>
    </location>
</feature>
<evidence type="ECO:0000256" key="1">
    <source>
        <dbReference type="SAM" id="SignalP"/>
    </source>
</evidence>
<evidence type="ECO:0000313" key="3">
    <source>
        <dbReference type="Proteomes" id="UP001597206"/>
    </source>
</evidence>
<dbReference type="Proteomes" id="UP001597206">
    <property type="component" value="Unassembled WGS sequence"/>
</dbReference>
<proteinExistence type="predicted"/>
<reference evidence="3" key="1">
    <citation type="journal article" date="2019" name="Int. J. Syst. Evol. Microbiol.">
        <title>The Global Catalogue of Microorganisms (GCM) 10K type strain sequencing project: providing services to taxonomists for standard genome sequencing and annotation.</title>
        <authorList>
            <consortium name="The Broad Institute Genomics Platform"/>
            <consortium name="The Broad Institute Genome Sequencing Center for Infectious Disease"/>
            <person name="Wu L."/>
            <person name="Ma J."/>
        </authorList>
    </citation>
    <scope>NUCLEOTIDE SEQUENCE [LARGE SCALE GENOMIC DNA]</scope>
    <source>
        <strain evidence="3">CCUG 58411</strain>
    </source>
</reference>
<dbReference type="InterPro" id="IPR024079">
    <property type="entry name" value="MetalloPept_cat_dom_sf"/>
</dbReference>
<sequence>MKKLHISVVAVGLLATIPAQALTIEFDYTYDTRGFFTDLVTVTPLLERRAILDQAASFYNTFTDTLTAITPQAGDVWSVQMTHPSLAGAPITLNNLNIAADTLRIYVGGSSSAPGVLGFADTGYNLIATGSDAFVDSVTTRGQANTTGPAATDYAVWGGMIWFNAANDWYFGSDVGGLTVGRPDFLTTATHEIGHILGFGEADSWLAQIDNGYFTGAASVASYGSAVPVDQYGSHWAPGVSSTYNGVTQETLMDPSTVRGQRELPTVLDYAAFKDIGWQVNVTAVPEPGNFLMLVTGLGLISLAARRRHSIKQEQP</sequence>
<gene>
    <name evidence="2" type="ORF">ACFQ2T_11880</name>
</gene>
<dbReference type="RefSeq" id="WP_379034682.1">
    <property type="nucleotide sequence ID" value="NZ_JBHTLN010000002.1"/>
</dbReference>
<comment type="caution">
    <text evidence="2">The sequence shown here is derived from an EMBL/GenBank/DDBJ whole genome shotgun (WGS) entry which is preliminary data.</text>
</comment>
<accession>A0ABW3PBQ4</accession>
<protein>
    <submittedName>
        <fullName evidence="2">PEP-CTERM sorting domain-containing protein</fullName>
    </submittedName>
</protein>
<dbReference type="InterPro" id="IPR013424">
    <property type="entry name" value="Ice-binding_C"/>
</dbReference>
<evidence type="ECO:0000313" key="2">
    <source>
        <dbReference type="EMBL" id="MFD1123209.1"/>
    </source>
</evidence>
<keyword evidence="3" id="KW-1185">Reference proteome</keyword>
<feature type="chain" id="PRO_5045693647" evidence="1">
    <location>
        <begin position="22"/>
        <end position="316"/>
    </location>
</feature>
<organism evidence="2 3">
    <name type="scientific">Methylophilus flavus</name>
    <dbReference type="NCBI Taxonomy" id="640084"/>
    <lineage>
        <taxon>Bacteria</taxon>
        <taxon>Pseudomonadati</taxon>
        <taxon>Pseudomonadota</taxon>
        <taxon>Betaproteobacteria</taxon>
        <taxon>Nitrosomonadales</taxon>
        <taxon>Methylophilaceae</taxon>
        <taxon>Methylophilus</taxon>
    </lineage>
</organism>
<name>A0ABW3PBQ4_9PROT</name>
<dbReference type="NCBIfam" id="TIGR02595">
    <property type="entry name" value="PEP_CTERM"/>
    <property type="match status" value="1"/>
</dbReference>